<dbReference type="Proteomes" id="UP000886998">
    <property type="component" value="Unassembled WGS sequence"/>
</dbReference>
<dbReference type="AlphaFoldDB" id="A0A8X6XZI5"/>
<evidence type="ECO:0000313" key="2">
    <source>
        <dbReference type="Proteomes" id="UP000886998"/>
    </source>
</evidence>
<protein>
    <submittedName>
        <fullName evidence="1">Uncharacterized protein</fullName>
    </submittedName>
</protein>
<evidence type="ECO:0000313" key="1">
    <source>
        <dbReference type="EMBL" id="GFY61891.1"/>
    </source>
</evidence>
<gene>
    <name evidence="1" type="ORF">TNIN_483641</name>
</gene>
<dbReference type="EMBL" id="BMAV01013883">
    <property type="protein sequence ID" value="GFY61891.1"/>
    <property type="molecule type" value="Genomic_DNA"/>
</dbReference>
<accession>A0A8X6XZI5</accession>
<organism evidence="1 2">
    <name type="scientific">Trichonephila inaurata madagascariensis</name>
    <dbReference type="NCBI Taxonomy" id="2747483"/>
    <lineage>
        <taxon>Eukaryota</taxon>
        <taxon>Metazoa</taxon>
        <taxon>Ecdysozoa</taxon>
        <taxon>Arthropoda</taxon>
        <taxon>Chelicerata</taxon>
        <taxon>Arachnida</taxon>
        <taxon>Araneae</taxon>
        <taxon>Araneomorphae</taxon>
        <taxon>Entelegynae</taxon>
        <taxon>Araneoidea</taxon>
        <taxon>Nephilidae</taxon>
        <taxon>Trichonephila</taxon>
        <taxon>Trichonephila inaurata</taxon>
    </lineage>
</organism>
<comment type="caution">
    <text evidence="1">The sequence shown here is derived from an EMBL/GenBank/DDBJ whole genome shotgun (WGS) entry which is preliminary data.</text>
</comment>
<proteinExistence type="predicted"/>
<keyword evidence="2" id="KW-1185">Reference proteome</keyword>
<sequence length="72" mass="7965">MAPSGGSGGQPKDLLHLRKSCPLFYLPSAGLVIDKQKKDANSDIVSQCWPETNLRKKTLIGSDCNRNFVYKQ</sequence>
<name>A0A8X6XZI5_9ARAC</name>
<reference evidence="1" key="1">
    <citation type="submission" date="2020-08" db="EMBL/GenBank/DDBJ databases">
        <title>Multicomponent nature underlies the extraordinary mechanical properties of spider dragline silk.</title>
        <authorList>
            <person name="Kono N."/>
            <person name="Nakamura H."/>
            <person name="Mori M."/>
            <person name="Yoshida Y."/>
            <person name="Ohtoshi R."/>
            <person name="Malay A.D."/>
            <person name="Moran D.A.P."/>
            <person name="Tomita M."/>
            <person name="Numata K."/>
            <person name="Arakawa K."/>
        </authorList>
    </citation>
    <scope>NUCLEOTIDE SEQUENCE</scope>
</reference>